<dbReference type="Proteomes" id="UP000828390">
    <property type="component" value="Unassembled WGS sequence"/>
</dbReference>
<reference evidence="1" key="2">
    <citation type="submission" date="2020-11" db="EMBL/GenBank/DDBJ databases">
        <authorList>
            <person name="McCartney M.A."/>
            <person name="Auch B."/>
            <person name="Kono T."/>
            <person name="Mallez S."/>
            <person name="Becker A."/>
            <person name="Gohl D.M."/>
            <person name="Silverstein K.A.T."/>
            <person name="Koren S."/>
            <person name="Bechman K.B."/>
            <person name="Herman A."/>
            <person name="Abrahante J.E."/>
            <person name="Garbe J."/>
        </authorList>
    </citation>
    <scope>NUCLEOTIDE SEQUENCE</scope>
    <source>
        <strain evidence="1">Duluth1</strain>
        <tissue evidence="1">Whole animal</tissue>
    </source>
</reference>
<protein>
    <submittedName>
        <fullName evidence="1">Uncharacterized protein</fullName>
    </submittedName>
</protein>
<comment type="caution">
    <text evidence="1">The sequence shown here is derived from an EMBL/GenBank/DDBJ whole genome shotgun (WGS) entry which is preliminary data.</text>
</comment>
<gene>
    <name evidence="1" type="ORF">DPMN_086556</name>
</gene>
<accession>A0A9D4KRF0</accession>
<reference evidence="1" key="1">
    <citation type="journal article" date="2019" name="bioRxiv">
        <title>The Genome of the Zebra Mussel, Dreissena polymorpha: A Resource for Invasive Species Research.</title>
        <authorList>
            <person name="McCartney M.A."/>
            <person name="Auch B."/>
            <person name="Kono T."/>
            <person name="Mallez S."/>
            <person name="Zhang Y."/>
            <person name="Obille A."/>
            <person name="Becker A."/>
            <person name="Abrahante J.E."/>
            <person name="Garbe J."/>
            <person name="Badalamenti J.P."/>
            <person name="Herman A."/>
            <person name="Mangelson H."/>
            <person name="Liachko I."/>
            <person name="Sullivan S."/>
            <person name="Sone E.D."/>
            <person name="Koren S."/>
            <person name="Silverstein K.A.T."/>
            <person name="Beckman K.B."/>
            <person name="Gohl D.M."/>
        </authorList>
    </citation>
    <scope>NUCLEOTIDE SEQUENCE</scope>
    <source>
        <strain evidence="1">Duluth1</strain>
        <tissue evidence="1">Whole animal</tissue>
    </source>
</reference>
<organism evidence="1 2">
    <name type="scientific">Dreissena polymorpha</name>
    <name type="common">Zebra mussel</name>
    <name type="synonym">Mytilus polymorpha</name>
    <dbReference type="NCBI Taxonomy" id="45954"/>
    <lineage>
        <taxon>Eukaryota</taxon>
        <taxon>Metazoa</taxon>
        <taxon>Spiralia</taxon>
        <taxon>Lophotrochozoa</taxon>
        <taxon>Mollusca</taxon>
        <taxon>Bivalvia</taxon>
        <taxon>Autobranchia</taxon>
        <taxon>Heteroconchia</taxon>
        <taxon>Euheterodonta</taxon>
        <taxon>Imparidentia</taxon>
        <taxon>Neoheterodontei</taxon>
        <taxon>Myida</taxon>
        <taxon>Dreissenoidea</taxon>
        <taxon>Dreissenidae</taxon>
        <taxon>Dreissena</taxon>
    </lineage>
</organism>
<dbReference type="EMBL" id="JAIWYP010000003">
    <property type="protein sequence ID" value="KAH3844299.1"/>
    <property type="molecule type" value="Genomic_DNA"/>
</dbReference>
<evidence type="ECO:0000313" key="1">
    <source>
        <dbReference type="EMBL" id="KAH3844299.1"/>
    </source>
</evidence>
<sequence>MFENAILDLSEGLPLLIIVIAGALEQEKDLITVEDMVELLLESRLETFCNESDTGSLQVDRIYKHFVLRLNEKLRQNLAALNYIPGTFTGDQAAQMLVSDYGSCAMAKWKAIRPIRIRHMLNFDADRKRFDIQGIIREIVKAEIIINDLPGVRTRYCKIYSAVMKEISRNMGGADFVKALEAFSVEQVNLSKLLHEVHNTQEDTYHFFIEMAESCTELIQIYLAKDSQLFYDACLKLADLYKRDIDKASVNLAIGSMETESKGEFQKGMEKYEAALSVLQKEGPSLKLATLYHKIGRNVYKQGNIVDSITQVLQKVPSHFSNTWQELCQCDALHIKSNWSIICIFGTI</sequence>
<evidence type="ECO:0000313" key="2">
    <source>
        <dbReference type="Proteomes" id="UP000828390"/>
    </source>
</evidence>
<dbReference type="AlphaFoldDB" id="A0A9D4KRF0"/>
<name>A0A9D4KRF0_DREPO</name>
<proteinExistence type="predicted"/>
<keyword evidence="2" id="KW-1185">Reference proteome</keyword>